<feature type="non-terminal residue" evidence="3">
    <location>
        <position position="140"/>
    </location>
</feature>
<evidence type="ECO:0000313" key="3">
    <source>
        <dbReference type="EMBL" id="GMT36619.1"/>
    </source>
</evidence>
<dbReference type="Proteomes" id="UP001432322">
    <property type="component" value="Unassembled WGS sequence"/>
</dbReference>
<keyword evidence="4" id="KW-1185">Reference proteome</keyword>
<name>A0AAV5WXM3_9BILA</name>
<feature type="transmembrane region" description="Helical" evidence="2">
    <location>
        <begin position="36"/>
        <end position="53"/>
    </location>
</feature>
<keyword evidence="2" id="KW-0472">Membrane</keyword>
<sequence>MRKRRKRRRTKKKIQKKHEGGEREGKMEFLCSNGRSINLIIHHLLVLIIALLLPSGGNEVEVLASLRTRHVLGQRESHRRASLGLVENSTIGVGETVVRLLVALIHGGGCCEGDDCDEQAQEEDSLHRGGGESSTSAKTP</sequence>
<reference evidence="3" key="1">
    <citation type="submission" date="2023-10" db="EMBL/GenBank/DDBJ databases">
        <title>Genome assembly of Pristionchus species.</title>
        <authorList>
            <person name="Yoshida K."/>
            <person name="Sommer R.J."/>
        </authorList>
    </citation>
    <scope>NUCLEOTIDE SEQUENCE</scope>
    <source>
        <strain evidence="3">RS5133</strain>
    </source>
</reference>
<evidence type="ECO:0000313" key="4">
    <source>
        <dbReference type="Proteomes" id="UP001432322"/>
    </source>
</evidence>
<gene>
    <name evidence="3" type="ORF">PFISCL1PPCAC_27916</name>
</gene>
<feature type="region of interest" description="Disordered" evidence="1">
    <location>
        <begin position="1"/>
        <end position="21"/>
    </location>
</feature>
<organism evidence="3 4">
    <name type="scientific">Pristionchus fissidentatus</name>
    <dbReference type="NCBI Taxonomy" id="1538716"/>
    <lineage>
        <taxon>Eukaryota</taxon>
        <taxon>Metazoa</taxon>
        <taxon>Ecdysozoa</taxon>
        <taxon>Nematoda</taxon>
        <taxon>Chromadorea</taxon>
        <taxon>Rhabditida</taxon>
        <taxon>Rhabditina</taxon>
        <taxon>Diplogasteromorpha</taxon>
        <taxon>Diplogasteroidea</taxon>
        <taxon>Neodiplogasteridae</taxon>
        <taxon>Pristionchus</taxon>
    </lineage>
</organism>
<evidence type="ECO:0000256" key="1">
    <source>
        <dbReference type="SAM" id="MobiDB-lite"/>
    </source>
</evidence>
<keyword evidence="2" id="KW-0812">Transmembrane</keyword>
<proteinExistence type="predicted"/>
<dbReference type="EMBL" id="BTSY01000007">
    <property type="protein sequence ID" value="GMT36619.1"/>
    <property type="molecule type" value="Genomic_DNA"/>
</dbReference>
<comment type="caution">
    <text evidence="3">The sequence shown here is derived from an EMBL/GenBank/DDBJ whole genome shotgun (WGS) entry which is preliminary data.</text>
</comment>
<feature type="compositionally biased region" description="Basic residues" evidence="1">
    <location>
        <begin position="1"/>
        <end position="16"/>
    </location>
</feature>
<dbReference type="AlphaFoldDB" id="A0AAV5WXM3"/>
<evidence type="ECO:0000256" key="2">
    <source>
        <dbReference type="SAM" id="Phobius"/>
    </source>
</evidence>
<feature type="region of interest" description="Disordered" evidence="1">
    <location>
        <begin position="116"/>
        <end position="140"/>
    </location>
</feature>
<accession>A0AAV5WXM3</accession>
<keyword evidence="2" id="KW-1133">Transmembrane helix</keyword>
<protein>
    <submittedName>
        <fullName evidence="3">Uncharacterized protein</fullName>
    </submittedName>
</protein>